<dbReference type="AlphaFoldDB" id="A7GYN8"/>
<dbReference type="EMBL" id="CP000767">
    <property type="protein sequence ID" value="EAU00501.1"/>
    <property type="molecule type" value="Genomic_DNA"/>
</dbReference>
<dbReference type="HOGENOM" id="CLU_538282_0_0_7"/>
<keyword evidence="1" id="KW-0175">Coiled coil</keyword>
<dbReference type="STRING" id="360105.CCV52592_1971"/>
<organism evidence="2 3">
    <name type="scientific">Campylobacter curvus (strain 525.92)</name>
    <dbReference type="NCBI Taxonomy" id="360105"/>
    <lineage>
        <taxon>Bacteria</taxon>
        <taxon>Pseudomonadati</taxon>
        <taxon>Campylobacterota</taxon>
        <taxon>Epsilonproteobacteria</taxon>
        <taxon>Campylobacterales</taxon>
        <taxon>Campylobacteraceae</taxon>
        <taxon>Campylobacter</taxon>
    </lineage>
</organism>
<dbReference type="OrthoDB" id="5372287at2"/>
<feature type="coiled-coil region" evidence="1">
    <location>
        <begin position="360"/>
        <end position="404"/>
    </location>
</feature>
<gene>
    <name evidence="2" type="ORF">CCV52592_1971</name>
</gene>
<evidence type="ECO:0000256" key="1">
    <source>
        <dbReference type="SAM" id="Coils"/>
    </source>
</evidence>
<sequence length="508" mass="58442">MFKNKKNNEISIVTIDPYEQTGFKFQNNEVDILDVNKTAQKQNFFISYLKFKDIITTTINLPRNTSEDELTNIISIKTYEELSLDAAVDYKITYAEMQSQNENRLFNVFVVNNDLINKNFKDISKKIPYIDYLAVAPLLYGAVYKRSLLPSVDVDCFVCLQDDDAFLAVYSGGEYLTSRPLRYTLNYIKDKYVEQSGERTSDEAFFKMLATKGLELDKENENFNPDLNTVFEDCLFYINDTINIINRIYFINVNSIYIDCSGEGIANLDKFTHSKLGIKTSILNANITINSKHFNISQQHNMMALFAKLYQDEGYEEEFNFSTMMRPEPFAKRKSGQFILTCLIALGISLAYPIYNYIAGEILEQDSQRLNNKLTELNAQANEIKQKLAQLSKEQDEVKGLTAKEQEKLDFRKSLLDEIQSKKNSYAMKGVNLFELTNIINDNDVQITSVTNDDRNLTIAATSDNEKKITELIKAIAQTPKYSVNTKKIYSDELKRNYESNISIEIKQ</sequence>
<name>A7GYN8_CAMC5</name>
<evidence type="ECO:0000313" key="2">
    <source>
        <dbReference type="EMBL" id="EAU00501.1"/>
    </source>
</evidence>
<accession>A7GYN8</accession>
<evidence type="ECO:0000313" key="3">
    <source>
        <dbReference type="Proteomes" id="UP000006380"/>
    </source>
</evidence>
<keyword evidence="3" id="KW-1185">Reference proteome</keyword>
<protein>
    <submittedName>
        <fullName evidence="2">Uncharacterized protein</fullName>
    </submittedName>
</protein>
<proteinExistence type="predicted"/>
<dbReference type="Proteomes" id="UP000006380">
    <property type="component" value="Chromosome"/>
</dbReference>
<dbReference type="KEGG" id="ccv:CCV52592_1971"/>
<dbReference type="RefSeq" id="WP_011992330.1">
    <property type="nucleotide sequence ID" value="NC_009715.2"/>
</dbReference>
<reference evidence="2" key="1">
    <citation type="submission" date="2016-07" db="EMBL/GenBank/DDBJ databases">
        <title>Comparative genomics of the Campylobacter concisus group.</title>
        <authorList>
            <person name="Miller W.G."/>
            <person name="Yee E."/>
            <person name="Chapman M.H."/>
            <person name="Huynh S."/>
            <person name="Bono J.L."/>
            <person name="On S.L.W."/>
            <person name="StLeger J."/>
            <person name="Foster G."/>
            <person name="Parker C.T."/>
        </authorList>
    </citation>
    <scope>NUCLEOTIDE SEQUENCE</scope>
    <source>
        <strain evidence="2">525.92</strain>
    </source>
</reference>